<organism evidence="7 8">
    <name type="scientific">Aegilops tauschii subsp. strangulata</name>
    <name type="common">Goatgrass</name>
    <dbReference type="NCBI Taxonomy" id="200361"/>
    <lineage>
        <taxon>Eukaryota</taxon>
        <taxon>Viridiplantae</taxon>
        <taxon>Streptophyta</taxon>
        <taxon>Embryophyta</taxon>
        <taxon>Tracheophyta</taxon>
        <taxon>Spermatophyta</taxon>
        <taxon>Magnoliopsida</taxon>
        <taxon>Liliopsida</taxon>
        <taxon>Poales</taxon>
        <taxon>Poaceae</taxon>
        <taxon>BOP clade</taxon>
        <taxon>Pooideae</taxon>
        <taxon>Triticodae</taxon>
        <taxon>Triticeae</taxon>
        <taxon>Triticinae</taxon>
        <taxon>Aegilops</taxon>
    </lineage>
</organism>
<evidence type="ECO:0000256" key="5">
    <source>
        <dbReference type="SAM" id="Phobius"/>
    </source>
</evidence>
<dbReference type="AlphaFoldDB" id="A0A453DSU8"/>
<reference evidence="8" key="1">
    <citation type="journal article" date="2014" name="Science">
        <title>Ancient hybridizations among the ancestral genomes of bread wheat.</title>
        <authorList>
            <consortium name="International Wheat Genome Sequencing Consortium,"/>
            <person name="Marcussen T."/>
            <person name="Sandve S.R."/>
            <person name="Heier L."/>
            <person name="Spannagl M."/>
            <person name="Pfeifer M."/>
            <person name="Jakobsen K.S."/>
            <person name="Wulff B.B."/>
            <person name="Steuernagel B."/>
            <person name="Mayer K.F."/>
            <person name="Olsen O.A."/>
        </authorList>
    </citation>
    <scope>NUCLEOTIDE SEQUENCE [LARGE SCALE GENOMIC DNA]</scope>
    <source>
        <strain evidence="8">cv. AL8/78</strain>
    </source>
</reference>
<dbReference type="CDD" id="cd00023">
    <property type="entry name" value="BBI"/>
    <property type="match status" value="1"/>
</dbReference>
<dbReference type="SMART" id="SM00269">
    <property type="entry name" value="BowB"/>
    <property type="match status" value="1"/>
</dbReference>
<comment type="similarity">
    <text evidence="1">Belongs to the Bowman-Birk serine protease inhibitor family.</text>
</comment>
<evidence type="ECO:0000256" key="1">
    <source>
        <dbReference type="ARBA" id="ARBA00008506"/>
    </source>
</evidence>
<keyword evidence="5" id="KW-1133">Transmembrane helix</keyword>
<evidence type="ECO:0000313" key="7">
    <source>
        <dbReference type="EnsemblPlants" id="AET3Gv20066000.1"/>
    </source>
</evidence>
<accession>A0A453DSU8</accession>
<dbReference type="InterPro" id="IPR000877">
    <property type="entry name" value="Prot_inh_BBI"/>
</dbReference>
<dbReference type="InterPro" id="IPR035995">
    <property type="entry name" value="Bowman-Birk_prot_inh"/>
</dbReference>
<keyword evidence="5" id="KW-0812">Transmembrane</keyword>
<proteinExistence type="inferred from homology"/>
<evidence type="ECO:0000313" key="8">
    <source>
        <dbReference type="Proteomes" id="UP000015105"/>
    </source>
</evidence>
<keyword evidence="5" id="KW-0472">Membrane</keyword>
<feature type="domain" description="Bowman-Birk serine protease inhibitors family" evidence="6">
    <location>
        <begin position="85"/>
        <end position="141"/>
    </location>
</feature>
<evidence type="ECO:0000256" key="2">
    <source>
        <dbReference type="ARBA" id="ARBA00022690"/>
    </source>
</evidence>
<dbReference type="PANTHER" id="PTHR33479:SF20">
    <property type="entry name" value="BOWMAN-BIRK SERINE PROTEASE INHIBITORS FAMILY DOMAIN-CONTAINING PROTEIN"/>
    <property type="match status" value="1"/>
</dbReference>
<keyword evidence="4" id="KW-1015">Disulfide bond</keyword>
<dbReference type="GO" id="GO:0005576">
    <property type="term" value="C:extracellular region"/>
    <property type="evidence" value="ECO:0007669"/>
    <property type="project" value="InterPro"/>
</dbReference>
<dbReference type="EnsemblPlants" id="AET3Gv20066000.1">
    <property type="protein sequence ID" value="AET3Gv20066000.1"/>
    <property type="gene ID" value="AET3Gv20066000"/>
</dbReference>
<dbReference type="PANTHER" id="PTHR33479">
    <property type="entry name" value="BOWMAN-BIRK TYPE BRAN TRYPSIN INHIBITOR"/>
    <property type="match status" value="1"/>
</dbReference>
<reference evidence="8" key="2">
    <citation type="journal article" date="2017" name="Nat. Plants">
        <title>The Aegilops tauschii genome reveals multiple impacts of transposons.</title>
        <authorList>
            <person name="Zhao G."/>
            <person name="Zou C."/>
            <person name="Li K."/>
            <person name="Wang K."/>
            <person name="Li T."/>
            <person name="Gao L."/>
            <person name="Zhang X."/>
            <person name="Wang H."/>
            <person name="Yang Z."/>
            <person name="Liu X."/>
            <person name="Jiang W."/>
            <person name="Mao L."/>
            <person name="Kong X."/>
            <person name="Jiao Y."/>
            <person name="Jia J."/>
        </authorList>
    </citation>
    <scope>NUCLEOTIDE SEQUENCE [LARGE SCALE GENOMIC DNA]</scope>
    <source>
        <strain evidence="8">cv. AL8/78</strain>
    </source>
</reference>
<sequence>PPDWSEEATYTGTNAMRTTHKHTYTPRANEAVTINRTAMKKGSSAAVLLMLSVAALLLVGAAVADDAIIRLHSDAGTGETRPWDCCDHPVCTKRSWCGCKDVVEQCFPACRSCKPAKRADESAPSGYMCRDAYHGSPGPKCML</sequence>
<dbReference type="Gene3D" id="2.10.69.10">
    <property type="entry name" value="Cysteine Protease (Bromelain) Inhibitor, subunit H"/>
    <property type="match status" value="1"/>
</dbReference>
<dbReference type="Proteomes" id="UP000015105">
    <property type="component" value="Chromosome 3D"/>
</dbReference>
<keyword evidence="8" id="KW-1185">Reference proteome</keyword>
<feature type="transmembrane region" description="Helical" evidence="5">
    <location>
        <begin position="45"/>
        <end position="64"/>
    </location>
</feature>
<protein>
    <recommendedName>
        <fullName evidence="6">Bowman-Birk serine protease inhibitors family domain-containing protein</fullName>
    </recommendedName>
</protein>
<reference evidence="7" key="5">
    <citation type="journal article" date="2021" name="G3 (Bethesda)">
        <title>Aegilops tauschii genome assembly Aet v5.0 features greater sequence contiguity and improved annotation.</title>
        <authorList>
            <person name="Wang L."/>
            <person name="Zhu T."/>
            <person name="Rodriguez J.C."/>
            <person name="Deal K.R."/>
            <person name="Dubcovsky J."/>
            <person name="McGuire P.E."/>
            <person name="Lux T."/>
            <person name="Spannagl M."/>
            <person name="Mayer K.F.X."/>
            <person name="Baldrich P."/>
            <person name="Meyers B.C."/>
            <person name="Huo N."/>
            <person name="Gu Y.Q."/>
            <person name="Zhou H."/>
            <person name="Devos K.M."/>
            <person name="Bennetzen J.L."/>
            <person name="Unver T."/>
            <person name="Budak H."/>
            <person name="Gulick P.J."/>
            <person name="Galiba G."/>
            <person name="Kalapos B."/>
            <person name="Nelson D.R."/>
            <person name="Li P."/>
            <person name="You F.M."/>
            <person name="Luo M.C."/>
            <person name="Dvorak J."/>
        </authorList>
    </citation>
    <scope>NUCLEOTIDE SEQUENCE [LARGE SCALE GENOMIC DNA]</scope>
    <source>
        <strain evidence="7">cv. AL8/78</strain>
    </source>
</reference>
<reference evidence="7" key="3">
    <citation type="journal article" date="2017" name="Nature">
        <title>Genome sequence of the progenitor of the wheat D genome Aegilops tauschii.</title>
        <authorList>
            <person name="Luo M.C."/>
            <person name="Gu Y.Q."/>
            <person name="Puiu D."/>
            <person name="Wang H."/>
            <person name="Twardziok S.O."/>
            <person name="Deal K.R."/>
            <person name="Huo N."/>
            <person name="Zhu T."/>
            <person name="Wang L."/>
            <person name="Wang Y."/>
            <person name="McGuire P.E."/>
            <person name="Liu S."/>
            <person name="Long H."/>
            <person name="Ramasamy R.K."/>
            <person name="Rodriguez J.C."/>
            <person name="Van S.L."/>
            <person name="Yuan L."/>
            <person name="Wang Z."/>
            <person name="Xia Z."/>
            <person name="Xiao L."/>
            <person name="Anderson O.D."/>
            <person name="Ouyang S."/>
            <person name="Liang Y."/>
            <person name="Zimin A.V."/>
            <person name="Pertea G."/>
            <person name="Qi P."/>
            <person name="Bennetzen J.L."/>
            <person name="Dai X."/>
            <person name="Dawson M.W."/>
            <person name="Muller H.G."/>
            <person name="Kugler K."/>
            <person name="Rivarola-Duarte L."/>
            <person name="Spannagl M."/>
            <person name="Mayer K.F.X."/>
            <person name="Lu F.H."/>
            <person name="Bevan M.W."/>
            <person name="Leroy P."/>
            <person name="Li P."/>
            <person name="You F.M."/>
            <person name="Sun Q."/>
            <person name="Liu Z."/>
            <person name="Lyons E."/>
            <person name="Wicker T."/>
            <person name="Salzberg S.L."/>
            <person name="Devos K.M."/>
            <person name="Dvorak J."/>
        </authorList>
    </citation>
    <scope>NUCLEOTIDE SEQUENCE [LARGE SCALE GENOMIC DNA]</scope>
    <source>
        <strain evidence="7">cv. AL8/78</strain>
    </source>
</reference>
<keyword evidence="3" id="KW-0722">Serine protease inhibitor</keyword>
<evidence type="ECO:0000256" key="4">
    <source>
        <dbReference type="ARBA" id="ARBA00023157"/>
    </source>
</evidence>
<dbReference type="Gramene" id="AET3Gv20066000.1">
    <property type="protein sequence ID" value="AET3Gv20066000.1"/>
    <property type="gene ID" value="AET3Gv20066000"/>
</dbReference>
<evidence type="ECO:0000256" key="3">
    <source>
        <dbReference type="ARBA" id="ARBA00022900"/>
    </source>
</evidence>
<reference evidence="7" key="4">
    <citation type="submission" date="2019-03" db="UniProtKB">
        <authorList>
            <consortium name="EnsemblPlants"/>
        </authorList>
    </citation>
    <scope>IDENTIFICATION</scope>
</reference>
<dbReference type="SUPFAM" id="SSF57247">
    <property type="entry name" value="Bowman-Birk inhibitor, BBI"/>
    <property type="match status" value="1"/>
</dbReference>
<dbReference type="GO" id="GO:0004867">
    <property type="term" value="F:serine-type endopeptidase inhibitor activity"/>
    <property type="evidence" value="ECO:0007669"/>
    <property type="project" value="UniProtKB-KW"/>
</dbReference>
<name>A0A453DSU8_AEGTS</name>
<keyword evidence="2" id="KW-0646">Protease inhibitor</keyword>
<evidence type="ECO:0000259" key="6">
    <source>
        <dbReference type="SMART" id="SM00269"/>
    </source>
</evidence>